<sequence length="629" mass="69439">MATRSVYKGSRRKLVLAFDIGTTFSGISYSILDPGQVPEIKGVTRFPANEHISGASKIPTIIYYDAQGKVRAVGAEATCEGILEQAQDGNWTKAEWFKLHLRSKIGAGKTLTEHIPDLPPNKTVIEVFADFLRYMLQCAKSYIEDTHANGPDLWTSVEGDIDFVLSHPNGWEGTEQTQMRKAIVLSGLIPDTDSGHSRVSFVTEGEASLHYAIQNSVLSTSMKKGNGIVIVDAGGGTIDISSYSDVADSTTNSYEEIAVPQCHFHGAIFVSLLAKVFLEEFLKDSDFVDDVEHIVKCFNETTKPRFRNIEEPQYVKFGSLRDNDPLVNIRIGQLKLAGSDVAKFFEPSINCIATSVLEQCRTSHTKIAHVVLVGGFAANDWMFNSVSKLLSKQDLNVLRPENHVNKAVSDGAISFYLDHFVRSRVSRLAYGTMGARAYAPWDAEHRARQKDLYRSASGQLLVSGAFFIALPKNVQVSETKEFRISMVQEARYRMLSSSITCEVWCYRGMGPPPQWEDLGAGKFSHLCDISANVSHVIQPRIGLTGQMYYEQDFDMVLLFGLTELKAQIAWKENGVEKRGPAKIVYDPVSDAPGDTTPTLLPPPPTNSHPSGGSPFSPSKKNKKKKGNRA</sequence>
<evidence type="ECO:0000313" key="3">
    <source>
        <dbReference type="Proteomes" id="UP000521872"/>
    </source>
</evidence>
<dbReference type="SUPFAM" id="SSF53067">
    <property type="entry name" value="Actin-like ATPase domain"/>
    <property type="match status" value="2"/>
</dbReference>
<dbReference type="PANTHER" id="PTHR14187">
    <property type="entry name" value="ALPHA KINASE/ELONGATION FACTOR 2 KINASE"/>
    <property type="match status" value="1"/>
</dbReference>
<reference evidence="2 3" key="1">
    <citation type="submission" date="2019-12" db="EMBL/GenBank/DDBJ databases">
        <authorList>
            <person name="Floudas D."/>
            <person name="Bentzer J."/>
            <person name="Ahren D."/>
            <person name="Johansson T."/>
            <person name="Persson P."/>
            <person name="Tunlid A."/>
        </authorList>
    </citation>
    <scope>NUCLEOTIDE SEQUENCE [LARGE SCALE GENOMIC DNA]</scope>
    <source>
        <strain evidence="2 3">CBS 102.39</strain>
    </source>
</reference>
<comment type="caution">
    <text evidence="2">The sequence shown here is derived from an EMBL/GenBank/DDBJ whole genome shotgun (WGS) entry which is preliminary data.</text>
</comment>
<dbReference type="EMBL" id="JAACJL010000044">
    <property type="protein sequence ID" value="KAF4615511.1"/>
    <property type="molecule type" value="Genomic_DNA"/>
</dbReference>
<feature type="compositionally biased region" description="Low complexity" evidence="1">
    <location>
        <begin position="607"/>
        <end position="618"/>
    </location>
</feature>
<dbReference type="AlphaFoldDB" id="A0A8H4QQU6"/>
<protein>
    <submittedName>
        <fullName evidence="2">Uncharacterized protein</fullName>
    </submittedName>
</protein>
<accession>A0A8H4QQU6</accession>
<dbReference type="PANTHER" id="PTHR14187:SF5">
    <property type="entry name" value="HEAT SHOCK 70 KDA PROTEIN 12A"/>
    <property type="match status" value="1"/>
</dbReference>
<keyword evidence="3" id="KW-1185">Reference proteome</keyword>
<feature type="region of interest" description="Disordered" evidence="1">
    <location>
        <begin position="582"/>
        <end position="629"/>
    </location>
</feature>
<dbReference type="Proteomes" id="UP000521872">
    <property type="component" value="Unassembled WGS sequence"/>
</dbReference>
<evidence type="ECO:0000256" key="1">
    <source>
        <dbReference type="SAM" id="MobiDB-lite"/>
    </source>
</evidence>
<proteinExistence type="predicted"/>
<dbReference type="CDD" id="cd10170">
    <property type="entry name" value="ASKHA_NBD_HSP70"/>
    <property type="match status" value="1"/>
</dbReference>
<gene>
    <name evidence="2" type="ORF">D9613_003353</name>
</gene>
<evidence type="ECO:0000313" key="2">
    <source>
        <dbReference type="EMBL" id="KAF4615511.1"/>
    </source>
</evidence>
<dbReference type="Gene3D" id="3.30.420.40">
    <property type="match status" value="1"/>
</dbReference>
<organism evidence="2 3">
    <name type="scientific">Agrocybe pediades</name>
    <dbReference type="NCBI Taxonomy" id="84607"/>
    <lineage>
        <taxon>Eukaryota</taxon>
        <taxon>Fungi</taxon>
        <taxon>Dikarya</taxon>
        <taxon>Basidiomycota</taxon>
        <taxon>Agaricomycotina</taxon>
        <taxon>Agaricomycetes</taxon>
        <taxon>Agaricomycetidae</taxon>
        <taxon>Agaricales</taxon>
        <taxon>Agaricineae</taxon>
        <taxon>Strophariaceae</taxon>
        <taxon>Agrocybe</taxon>
    </lineage>
</organism>
<name>A0A8H4QQU6_9AGAR</name>
<feature type="compositionally biased region" description="Basic residues" evidence="1">
    <location>
        <begin position="619"/>
        <end position="629"/>
    </location>
</feature>
<dbReference type="InterPro" id="IPR043129">
    <property type="entry name" value="ATPase_NBD"/>
</dbReference>